<dbReference type="InterPro" id="IPR001590">
    <property type="entry name" value="Peptidase_M12B"/>
</dbReference>
<dbReference type="FunFam" id="3.40.390.10:FF:000014">
    <property type="entry name" value="disintegrin and metalloproteinase domain-containing protein 11"/>
    <property type="match status" value="1"/>
</dbReference>
<dbReference type="Ensembl" id="ENSOMYT00000072791.2">
    <property type="protein sequence ID" value="ENSOMYP00000066842.2"/>
    <property type="gene ID" value="ENSOMYG00000022667.2"/>
</dbReference>
<keyword evidence="6 12" id="KW-0472">Membrane</keyword>
<dbReference type="CDD" id="cd04269">
    <property type="entry name" value="ZnMc_adamalysin_II_like"/>
    <property type="match status" value="1"/>
</dbReference>
<dbReference type="PANTHER" id="PTHR11905:SF13">
    <property type="entry name" value="DISINTEGRIN AND METALLOPROTEINASE DOMAIN-CONTAINING PROTEIN 23"/>
    <property type="match status" value="1"/>
</dbReference>
<evidence type="ECO:0000313" key="17">
    <source>
        <dbReference type="Proteomes" id="UP000694395"/>
    </source>
</evidence>
<dbReference type="InterPro" id="IPR006586">
    <property type="entry name" value="ADAM_Cys-rich"/>
</dbReference>
<dbReference type="GeneTree" id="ENSGT00940000158781"/>
<feature type="domain" description="Peptidase M12B" evidence="15">
    <location>
        <begin position="80"/>
        <end position="245"/>
    </location>
</feature>
<keyword evidence="5 12" id="KW-1133">Transmembrane helix</keyword>
<sequence length="549" mass="59322">MFRLYTVSLCLLLLCVAGMWNNSIVSLLAPSVLYPLSCPVLSCLVPCLSLTQCAFLSCLVLSCPMSLPALSVLFPLSCPIFKEHLHTRVVLVAVEIWSDKDPIPISVKPLDMLKDFSKYRAQSIKQHADAVHLFSNVTFHYRRSSVAYFGGMCSVSRGVGVNEYGTTWTMASSLSQSLAQNLGIQWDPAAKRSTQTKECGCSDSWVGCIMEDTGVQHPRKFSKCSISDYKEFLLKGGGSCLYNRPTKLFESTECGNGYIEVGEECDCGDRTECYKDCCKKCSLANGAHCADGPCCNNTCLFYPRGYSCRYAVNDCDISETCSGDSGQCPPNLHKQDGYQCQVDQGRCYSGECKTRGNQCKYLWGPKAGGSEKFCYEKLNTEGTEKGNCGKDGDKWLQCSKHDVFCGFLLCSNIGHNPRIGMMKGDITRTTFNHQGRPVNCSGGHVLLDDETDLGYVEDGAPCGPSMMCLDHKCLPIQSLNMSTCPSGPNGQVCSSHGVSPGELVHPVGQGSPTIPPPVGPSATNLIIGSIAGAILVAAIVLGGTGWGFK</sequence>
<dbReference type="GO" id="GO:0006508">
    <property type="term" value="P:proteolysis"/>
    <property type="evidence" value="ECO:0007669"/>
    <property type="project" value="InterPro"/>
</dbReference>
<evidence type="ECO:0000256" key="5">
    <source>
        <dbReference type="ARBA" id="ARBA00022989"/>
    </source>
</evidence>
<reference evidence="16" key="3">
    <citation type="submission" date="2025-09" db="UniProtKB">
        <authorList>
            <consortium name="Ensembl"/>
        </authorList>
    </citation>
    <scope>IDENTIFICATION</scope>
</reference>
<dbReference type="SMART" id="SM00050">
    <property type="entry name" value="DISIN"/>
    <property type="match status" value="1"/>
</dbReference>
<organism evidence="16 17">
    <name type="scientific">Oncorhynchus mykiss</name>
    <name type="common">Rainbow trout</name>
    <name type="synonym">Salmo gairdneri</name>
    <dbReference type="NCBI Taxonomy" id="8022"/>
    <lineage>
        <taxon>Eukaryota</taxon>
        <taxon>Metazoa</taxon>
        <taxon>Chordata</taxon>
        <taxon>Craniata</taxon>
        <taxon>Vertebrata</taxon>
        <taxon>Euteleostomi</taxon>
        <taxon>Actinopterygii</taxon>
        <taxon>Neopterygii</taxon>
        <taxon>Teleostei</taxon>
        <taxon>Protacanthopterygii</taxon>
        <taxon>Salmoniformes</taxon>
        <taxon>Salmonidae</taxon>
        <taxon>Salmoninae</taxon>
        <taxon>Oncorhynchus</taxon>
    </lineage>
</organism>
<name>A0A8C7SD38_ONCMY</name>
<evidence type="ECO:0000256" key="10">
    <source>
        <dbReference type="PROSITE-ProRule" id="PRU00068"/>
    </source>
</evidence>
<dbReference type="GO" id="GO:0042734">
    <property type="term" value="C:presynaptic membrane"/>
    <property type="evidence" value="ECO:0007669"/>
    <property type="project" value="TreeGrafter"/>
</dbReference>
<protein>
    <submittedName>
        <fullName evidence="16">ADAM metallopeptidase domain 23</fullName>
    </submittedName>
</protein>
<keyword evidence="17" id="KW-1185">Reference proteome</keyword>
<dbReference type="SUPFAM" id="SSF55486">
    <property type="entry name" value="Metalloproteases ('zincins'), catalytic domain"/>
    <property type="match status" value="1"/>
</dbReference>
<evidence type="ECO:0000256" key="3">
    <source>
        <dbReference type="ARBA" id="ARBA00022692"/>
    </source>
</evidence>
<dbReference type="Pfam" id="PF01421">
    <property type="entry name" value="Reprolysin"/>
    <property type="match status" value="1"/>
</dbReference>
<evidence type="ECO:0000256" key="12">
    <source>
        <dbReference type="SAM" id="Phobius"/>
    </source>
</evidence>
<evidence type="ECO:0000256" key="1">
    <source>
        <dbReference type="ARBA" id="ARBA00022536"/>
    </source>
</evidence>
<keyword evidence="8" id="KW-0325">Glycoprotein</keyword>
<dbReference type="GO" id="GO:0004222">
    <property type="term" value="F:metalloendopeptidase activity"/>
    <property type="evidence" value="ECO:0007669"/>
    <property type="project" value="InterPro"/>
</dbReference>
<dbReference type="InterPro" id="IPR001762">
    <property type="entry name" value="Disintegrin_dom"/>
</dbReference>
<keyword evidence="2" id="KW-0165">Cleavage on pair of basic residues</keyword>
<dbReference type="Gene3D" id="3.40.390.10">
    <property type="entry name" value="Collagenase (Catalytic Domain)"/>
    <property type="match status" value="1"/>
</dbReference>
<evidence type="ECO:0000256" key="13">
    <source>
        <dbReference type="SAM" id="SignalP"/>
    </source>
</evidence>
<keyword evidence="7 10" id="KW-1015">Disulfide bond</keyword>
<dbReference type="Pfam" id="PF08516">
    <property type="entry name" value="ADAM_CR"/>
    <property type="match status" value="1"/>
</dbReference>
<keyword evidence="4 13" id="KW-0732">Signal</keyword>
<feature type="chain" id="PRO_5035424384" evidence="13">
    <location>
        <begin position="18"/>
        <end position="549"/>
    </location>
</feature>
<feature type="disulfide bond" evidence="10">
    <location>
        <begin position="308"/>
        <end position="328"/>
    </location>
</feature>
<reference evidence="16" key="1">
    <citation type="submission" date="2020-07" db="EMBL/GenBank/DDBJ databases">
        <title>A long reads based de novo assembly of the rainbow trout Arlee double haploid line genome.</title>
        <authorList>
            <person name="Gao G."/>
            <person name="Palti Y."/>
        </authorList>
    </citation>
    <scope>NUCLEOTIDE SEQUENCE [LARGE SCALE GENOMIC DNA]</scope>
</reference>
<keyword evidence="1" id="KW-0245">EGF-like domain</keyword>
<dbReference type="PANTHER" id="PTHR11905">
    <property type="entry name" value="ADAM A DISINTEGRIN AND METALLOPROTEASE DOMAIN"/>
    <property type="match status" value="1"/>
</dbReference>
<dbReference type="InterPro" id="IPR024079">
    <property type="entry name" value="MetalloPept_cat_dom_sf"/>
</dbReference>
<accession>A0A8C7SD38</accession>
<evidence type="ECO:0000259" key="15">
    <source>
        <dbReference type="PROSITE" id="PS50215"/>
    </source>
</evidence>
<dbReference type="PROSITE" id="PS50214">
    <property type="entry name" value="DISINTEGRIN_2"/>
    <property type="match status" value="1"/>
</dbReference>
<dbReference type="SUPFAM" id="SSF57552">
    <property type="entry name" value="Blood coagulation inhibitor (disintegrin)"/>
    <property type="match status" value="1"/>
</dbReference>
<comment type="caution">
    <text evidence="11">Lacks conserved residue(s) required for the propagation of feature annotation.</text>
</comment>
<dbReference type="InterPro" id="IPR036436">
    <property type="entry name" value="Disintegrin_dom_sf"/>
</dbReference>
<comment type="subcellular location">
    <subcellularLocation>
        <location evidence="9">Endomembrane system</location>
        <topology evidence="9">Single-pass type I membrane protein</topology>
    </subcellularLocation>
</comment>
<dbReference type="FunFam" id="4.10.70.10:FF:000001">
    <property type="entry name" value="Disintegrin and metalloproteinase domain-containing protein 22"/>
    <property type="match status" value="1"/>
</dbReference>
<dbReference type="Proteomes" id="UP000694395">
    <property type="component" value="Chromosome 22"/>
</dbReference>
<dbReference type="PROSITE" id="PS50215">
    <property type="entry name" value="ADAM_MEPRO"/>
    <property type="match status" value="1"/>
</dbReference>
<evidence type="ECO:0000259" key="14">
    <source>
        <dbReference type="PROSITE" id="PS50214"/>
    </source>
</evidence>
<dbReference type="GO" id="GO:0012505">
    <property type="term" value="C:endomembrane system"/>
    <property type="evidence" value="ECO:0007669"/>
    <property type="project" value="UniProtKB-SubCell"/>
</dbReference>
<feature type="domain" description="Disintegrin" evidence="14">
    <location>
        <begin position="251"/>
        <end position="336"/>
    </location>
</feature>
<evidence type="ECO:0000256" key="2">
    <source>
        <dbReference type="ARBA" id="ARBA00022685"/>
    </source>
</evidence>
<evidence type="ECO:0000256" key="4">
    <source>
        <dbReference type="ARBA" id="ARBA00022729"/>
    </source>
</evidence>
<dbReference type="InterPro" id="IPR034027">
    <property type="entry name" value="Reprolysin_adamalysin"/>
</dbReference>
<feature type="signal peptide" evidence="13">
    <location>
        <begin position="1"/>
        <end position="17"/>
    </location>
</feature>
<evidence type="ECO:0000256" key="7">
    <source>
        <dbReference type="ARBA" id="ARBA00023157"/>
    </source>
</evidence>
<evidence type="ECO:0000313" key="16">
    <source>
        <dbReference type="Ensembl" id="ENSOMYP00000066842.2"/>
    </source>
</evidence>
<evidence type="ECO:0000256" key="9">
    <source>
        <dbReference type="ARBA" id="ARBA00046288"/>
    </source>
</evidence>
<dbReference type="Pfam" id="PF00200">
    <property type="entry name" value="Disintegrin"/>
    <property type="match status" value="1"/>
</dbReference>
<keyword evidence="3 12" id="KW-0812">Transmembrane</keyword>
<evidence type="ECO:0000256" key="11">
    <source>
        <dbReference type="PROSITE-ProRule" id="PRU00276"/>
    </source>
</evidence>
<dbReference type="AlphaFoldDB" id="A0A8C7SD38"/>
<dbReference type="Gene3D" id="4.10.70.10">
    <property type="entry name" value="Disintegrin domain"/>
    <property type="match status" value="1"/>
</dbReference>
<reference evidence="16" key="2">
    <citation type="submission" date="2025-08" db="UniProtKB">
        <authorList>
            <consortium name="Ensembl"/>
        </authorList>
    </citation>
    <scope>IDENTIFICATION</scope>
</reference>
<dbReference type="SMART" id="SM00608">
    <property type="entry name" value="ACR"/>
    <property type="match status" value="1"/>
</dbReference>
<feature type="transmembrane region" description="Helical" evidence="12">
    <location>
        <begin position="525"/>
        <end position="548"/>
    </location>
</feature>
<evidence type="ECO:0000256" key="8">
    <source>
        <dbReference type="ARBA" id="ARBA00023180"/>
    </source>
</evidence>
<evidence type="ECO:0000256" key="6">
    <source>
        <dbReference type="ARBA" id="ARBA00023136"/>
    </source>
</evidence>
<proteinExistence type="predicted"/>